<feature type="domain" description="S1 motif" evidence="16">
    <location>
        <begin position="39"/>
        <end position="125"/>
    </location>
</feature>
<evidence type="ECO:0000313" key="17">
    <source>
        <dbReference type="EMBL" id="RKX71426.1"/>
    </source>
</evidence>
<dbReference type="Proteomes" id="UP000268469">
    <property type="component" value="Unassembled WGS sequence"/>
</dbReference>
<dbReference type="GO" id="GO:0004540">
    <property type="term" value="F:RNA nuclease activity"/>
    <property type="evidence" value="ECO:0007669"/>
    <property type="project" value="InterPro"/>
</dbReference>
<dbReference type="GO" id="GO:0019843">
    <property type="term" value="F:rRNA binding"/>
    <property type="evidence" value="ECO:0007669"/>
    <property type="project" value="UniProtKB-KW"/>
</dbReference>
<dbReference type="GO" id="GO:0005737">
    <property type="term" value="C:cytoplasm"/>
    <property type="evidence" value="ECO:0007669"/>
    <property type="project" value="UniProtKB-SubCell"/>
</dbReference>
<dbReference type="InterPro" id="IPR012340">
    <property type="entry name" value="NA-bd_OB-fold"/>
</dbReference>
<comment type="caution">
    <text evidence="17">The sequence shown here is derived from an EMBL/GenBank/DDBJ whole genome shotgun (WGS) entry which is preliminary data.</text>
</comment>
<evidence type="ECO:0000256" key="10">
    <source>
        <dbReference type="ARBA" id="ARBA00022723"/>
    </source>
</evidence>
<dbReference type="CDD" id="cd04453">
    <property type="entry name" value="S1_RNase_E"/>
    <property type="match status" value="1"/>
</dbReference>
<evidence type="ECO:0000313" key="18">
    <source>
        <dbReference type="Proteomes" id="UP000268469"/>
    </source>
</evidence>
<protein>
    <recommendedName>
        <fullName evidence="4">Ribonuclease G</fullName>
    </recommendedName>
</protein>
<keyword evidence="8" id="KW-0819">tRNA processing</keyword>
<evidence type="ECO:0000256" key="2">
    <source>
        <dbReference type="ARBA" id="ARBA00004496"/>
    </source>
</evidence>
<dbReference type="Pfam" id="PF20833">
    <property type="entry name" value="RNase_E_G_Thio"/>
    <property type="match status" value="1"/>
</dbReference>
<evidence type="ECO:0000256" key="4">
    <source>
        <dbReference type="ARBA" id="ARBA00017719"/>
    </source>
</evidence>
<evidence type="ECO:0000256" key="8">
    <source>
        <dbReference type="ARBA" id="ARBA00022694"/>
    </source>
</evidence>
<keyword evidence="13" id="KW-0378">Hydrolase</keyword>
<keyword evidence="15" id="KW-0694">RNA-binding</keyword>
<keyword evidence="7" id="KW-0820">tRNA-binding</keyword>
<evidence type="ECO:0000256" key="9">
    <source>
        <dbReference type="ARBA" id="ARBA00022722"/>
    </source>
</evidence>
<gene>
    <name evidence="17" type="ORF">DRP53_01595</name>
</gene>
<dbReference type="Pfam" id="PF10150">
    <property type="entry name" value="RNase_E_G"/>
    <property type="match status" value="1"/>
</dbReference>
<evidence type="ECO:0000256" key="1">
    <source>
        <dbReference type="ARBA" id="ARBA00001946"/>
    </source>
</evidence>
<comment type="similarity">
    <text evidence="3">Belongs to the RNase E/G family. RNase G subfamily.</text>
</comment>
<dbReference type="GO" id="GO:0004519">
    <property type="term" value="F:endonuclease activity"/>
    <property type="evidence" value="ECO:0007669"/>
    <property type="project" value="UniProtKB-KW"/>
</dbReference>
<dbReference type="GO" id="GO:0000049">
    <property type="term" value="F:tRNA binding"/>
    <property type="evidence" value="ECO:0007669"/>
    <property type="project" value="UniProtKB-KW"/>
</dbReference>
<dbReference type="NCBIfam" id="TIGR00757">
    <property type="entry name" value="RNaseEG"/>
    <property type="match status" value="1"/>
</dbReference>
<keyword evidence="9" id="KW-0540">Nuclease</keyword>
<dbReference type="PANTHER" id="PTHR30001:SF0">
    <property type="entry name" value="RIBONUCLEASE G"/>
    <property type="match status" value="1"/>
</dbReference>
<dbReference type="InterPro" id="IPR004659">
    <property type="entry name" value="RNase_E/G"/>
</dbReference>
<evidence type="ECO:0000256" key="5">
    <source>
        <dbReference type="ARBA" id="ARBA00022490"/>
    </source>
</evidence>
<dbReference type="PROSITE" id="PS50126">
    <property type="entry name" value="S1"/>
    <property type="match status" value="1"/>
</dbReference>
<keyword evidence="14" id="KW-0460">Magnesium</keyword>
<keyword evidence="12" id="KW-0255">Endonuclease</keyword>
<accession>A0A660SMT2</accession>
<dbReference type="AlphaFoldDB" id="A0A660SMT2"/>
<evidence type="ECO:0000259" key="16">
    <source>
        <dbReference type="PROSITE" id="PS50126"/>
    </source>
</evidence>
<dbReference type="InterPro" id="IPR048583">
    <property type="entry name" value="RNase_E_G_thioredoxin-like"/>
</dbReference>
<dbReference type="GO" id="GO:0008033">
    <property type="term" value="P:tRNA processing"/>
    <property type="evidence" value="ECO:0007669"/>
    <property type="project" value="UniProtKB-KW"/>
</dbReference>
<proteinExistence type="inferred from homology"/>
<keyword evidence="11" id="KW-0699">rRNA-binding</keyword>
<dbReference type="InterPro" id="IPR003029">
    <property type="entry name" value="S1_domain"/>
</dbReference>
<evidence type="ECO:0000256" key="11">
    <source>
        <dbReference type="ARBA" id="ARBA00022730"/>
    </source>
</evidence>
<keyword evidence="5" id="KW-0963">Cytoplasm</keyword>
<dbReference type="GO" id="GO:0046872">
    <property type="term" value="F:metal ion binding"/>
    <property type="evidence" value="ECO:0007669"/>
    <property type="project" value="UniProtKB-KW"/>
</dbReference>
<keyword evidence="6" id="KW-0698">rRNA processing</keyword>
<dbReference type="PANTHER" id="PTHR30001">
    <property type="entry name" value="RIBONUCLEASE"/>
    <property type="match status" value="1"/>
</dbReference>
<evidence type="ECO:0000256" key="12">
    <source>
        <dbReference type="ARBA" id="ARBA00022759"/>
    </source>
</evidence>
<evidence type="ECO:0000256" key="13">
    <source>
        <dbReference type="ARBA" id="ARBA00022801"/>
    </source>
</evidence>
<dbReference type="Gene3D" id="2.40.50.140">
    <property type="entry name" value="Nucleic acid-binding proteins"/>
    <property type="match status" value="1"/>
</dbReference>
<dbReference type="Gene3D" id="3.40.1260.20">
    <property type="entry name" value="Ribonuclease E, catalytic domain"/>
    <property type="match status" value="1"/>
</dbReference>
<dbReference type="InterPro" id="IPR019307">
    <property type="entry name" value="RNA-bd_AU-1/RNase_E/G"/>
</dbReference>
<evidence type="ECO:0000256" key="15">
    <source>
        <dbReference type="ARBA" id="ARBA00022884"/>
    </source>
</evidence>
<evidence type="ECO:0000256" key="7">
    <source>
        <dbReference type="ARBA" id="ARBA00022555"/>
    </source>
</evidence>
<name>A0A660SMT2_UNCW3</name>
<comment type="subcellular location">
    <subcellularLocation>
        <location evidence="2">Cytoplasm</location>
    </subcellularLocation>
</comment>
<dbReference type="EMBL" id="QNBE01000009">
    <property type="protein sequence ID" value="RKX71426.1"/>
    <property type="molecule type" value="Genomic_DNA"/>
</dbReference>
<dbReference type="GO" id="GO:0016787">
    <property type="term" value="F:hydrolase activity"/>
    <property type="evidence" value="ECO:0007669"/>
    <property type="project" value="UniProtKB-KW"/>
</dbReference>
<evidence type="ECO:0000256" key="14">
    <source>
        <dbReference type="ARBA" id="ARBA00022842"/>
    </source>
</evidence>
<reference evidence="17 18" key="1">
    <citation type="submission" date="2018-06" db="EMBL/GenBank/DDBJ databases">
        <title>Extensive metabolic versatility and redundancy in microbially diverse, dynamic hydrothermal sediments.</title>
        <authorList>
            <person name="Dombrowski N."/>
            <person name="Teske A."/>
            <person name="Baker B.J."/>
        </authorList>
    </citation>
    <scope>NUCLEOTIDE SEQUENCE [LARGE SCALE GENOMIC DNA]</scope>
    <source>
        <strain evidence="17">B36_G15</strain>
    </source>
</reference>
<comment type="cofactor">
    <cofactor evidence="1">
        <name>Mg(2+)</name>
        <dbReference type="ChEBI" id="CHEBI:18420"/>
    </cofactor>
</comment>
<dbReference type="Pfam" id="PF00575">
    <property type="entry name" value="S1"/>
    <property type="match status" value="1"/>
</dbReference>
<evidence type="ECO:0000256" key="6">
    <source>
        <dbReference type="ARBA" id="ARBA00022552"/>
    </source>
</evidence>
<keyword evidence="10" id="KW-0479">Metal-binding</keyword>
<dbReference type="SUPFAM" id="SSF50249">
    <property type="entry name" value="Nucleic acid-binding proteins"/>
    <property type="match status" value="1"/>
</dbReference>
<evidence type="ECO:0000256" key="3">
    <source>
        <dbReference type="ARBA" id="ARBA00005663"/>
    </source>
</evidence>
<organism evidence="17 18">
    <name type="scientific">candidate division WOR-3 bacterium</name>
    <dbReference type="NCBI Taxonomy" id="2052148"/>
    <lineage>
        <taxon>Bacteria</taxon>
        <taxon>Bacteria division WOR-3</taxon>
    </lineage>
</organism>
<sequence length="494" mass="56679">MERIVVIDAAGSEKRVAILDDGSLIELYIDRDDEERLVGNIYKGKVINVVHGLKAAFVNIGKEKNGFLPLSEIPYQQLVEDAEIEIESTRELAVKENQDIIIQVTKESYSVKGPRLTSYVSLPGRYVVLLVNSKHIGVSRKIRDRNRRQRLREVARKVRPPRMGLIVRTSAALAKPEEMEKEIKLLYEEWQEIKAKARGEGPLLLYQEPDLIIRMMRDLHPKDISAIYIDDESAYQRIGSYLKERARELYPKLKLYSGKRPIFEHFGIEAEITKALERKIWLKSGGYITIDETEALTAIDVNTGRFAQEKNPETLAYQTNLEAIKEIARQLRLRDIGGLVIIDLIDMSKRGHYLKIISELKKLLKRDRAHYKIGKLTNFGVLELTRERTRLNLSETLGETCPHCRGIGRVLSKRSILGAIERWLRGNRERLEGKTIEIRTSPRVADYIITSAFKKMRAVGEGMKVNIYITPDKGVGENEFRIFQLNPYRELTGG</sequence>
<dbReference type="SMART" id="SM00316">
    <property type="entry name" value="S1"/>
    <property type="match status" value="1"/>
</dbReference>
<dbReference type="GO" id="GO:0006364">
    <property type="term" value="P:rRNA processing"/>
    <property type="evidence" value="ECO:0007669"/>
    <property type="project" value="UniProtKB-KW"/>
</dbReference>